<comment type="caution">
    <text evidence="3">The sequence shown here is derived from an EMBL/GenBank/DDBJ whole genome shotgun (WGS) entry which is preliminary data.</text>
</comment>
<keyword evidence="1" id="KW-0472">Membrane</keyword>
<dbReference type="PANTHER" id="PTHR30590:SF2">
    <property type="entry name" value="INNER MEMBRANE PROTEIN"/>
    <property type="match status" value="1"/>
</dbReference>
<feature type="transmembrane region" description="Helical" evidence="1">
    <location>
        <begin position="12"/>
        <end position="28"/>
    </location>
</feature>
<evidence type="ECO:0000313" key="4">
    <source>
        <dbReference type="Proteomes" id="UP000310458"/>
    </source>
</evidence>
<accession>A0A5R9BBH9</accession>
<sequence>MNPRVNAVDALRSLALLGILSVNIWFFAHPEMLTTGMRGDAEGSTADQLVRFGVSLVFEGKSYVLFSFLFGLSFVFAWARAYESGASETRRSIRRFTALITLGLLHGLFLFAGDILLAYGILGFILLGMRRISTRAALLTAGVIYAVMVFVLVVLGLVTMTLEDTMGDAALAFGNPQDAVAAYTGSVTQWFAFQLAAYPSALVSVLFVQGPVAFAAFLVGLVVGRARLVERIVAGEFSTKRLMSIGVPTLAVGLALSSIAALLTWGSPGSTGYVPGIGAELLGTAVNFAAGPVQACGYVVLLMVLFRSAERLTAALAPAGRMSLSNYLGQSLIMVILFSGVGFGLGGQLSEVTVGVVVLGIWLAQLALSHLWFSRFRRGPVEVPFRAWSYRGT</sequence>
<dbReference type="AlphaFoldDB" id="A0A5R9BBH9"/>
<evidence type="ECO:0000313" key="3">
    <source>
        <dbReference type="EMBL" id="TLP95080.1"/>
    </source>
</evidence>
<dbReference type="EMBL" id="VAVZ01000029">
    <property type="protein sequence ID" value="TLP95080.1"/>
    <property type="molecule type" value="Genomic_DNA"/>
</dbReference>
<dbReference type="OrthoDB" id="9807744at2"/>
<keyword evidence="1" id="KW-0812">Transmembrane</keyword>
<feature type="transmembrane region" description="Helical" evidence="1">
    <location>
        <begin position="201"/>
        <end position="224"/>
    </location>
</feature>
<reference evidence="3 4" key="1">
    <citation type="submission" date="2019-05" db="EMBL/GenBank/DDBJ databases">
        <title>Nesterenkonia sp. GY074 isolated from the Southern Atlantic Ocean.</title>
        <authorList>
            <person name="Zhang G."/>
        </authorList>
    </citation>
    <scope>NUCLEOTIDE SEQUENCE [LARGE SCALE GENOMIC DNA]</scope>
    <source>
        <strain evidence="3 4">GY074</strain>
    </source>
</reference>
<dbReference type="InterPro" id="IPR007349">
    <property type="entry name" value="DUF418"/>
</dbReference>
<feature type="transmembrane region" description="Helical" evidence="1">
    <location>
        <begin position="285"/>
        <end position="306"/>
    </location>
</feature>
<feature type="transmembrane region" description="Helical" evidence="1">
    <location>
        <begin position="63"/>
        <end position="82"/>
    </location>
</feature>
<dbReference type="Pfam" id="PF04235">
    <property type="entry name" value="DUF418"/>
    <property type="match status" value="1"/>
</dbReference>
<feature type="domain" description="DUF418" evidence="2">
    <location>
        <begin position="237"/>
        <end position="391"/>
    </location>
</feature>
<dbReference type="PANTHER" id="PTHR30590">
    <property type="entry name" value="INNER MEMBRANE PROTEIN"/>
    <property type="match status" value="1"/>
</dbReference>
<feature type="transmembrane region" description="Helical" evidence="1">
    <location>
        <begin position="102"/>
        <end position="129"/>
    </location>
</feature>
<feature type="transmembrane region" description="Helical" evidence="1">
    <location>
        <begin position="245"/>
        <end position="265"/>
    </location>
</feature>
<evidence type="ECO:0000259" key="2">
    <source>
        <dbReference type="Pfam" id="PF04235"/>
    </source>
</evidence>
<feature type="transmembrane region" description="Helical" evidence="1">
    <location>
        <begin position="327"/>
        <end position="346"/>
    </location>
</feature>
<gene>
    <name evidence="3" type="ORF">FEF26_10750</name>
</gene>
<proteinExistence type="predicted"/>
<name>A0A5R9BBH9_9MICC</name>
<feature type="transmembrane region" description="Helical" evidence="1">
    <location>
        <begin position="136"/>
        <end position="158"/>
    </location>
</feature>
<dbReference type="Proteomes" id="UP000310458">
    <property type="component" value="Unassembled WGS sequence"/>
</dbReference>
<feature type="transmembrane region" description="Helical" evidence="1">
    <location>
        <begin position="352"/>
        <end position="373"/>
    </location>
</feature>
<dbReference type="InterPro" id="IPR052529">
    <property type="entry name" value="Bact_Transport_Assoc"/>
</dbReference>
<keyword evidence="1" id="KW-1133">Transmembrane helix</keyword>
<dbReference type="RefSeq" id="WP_138253540.1">
    <property type="nucleotide sequence ID" value="NZ_VAVZ01000029.1"/>
</dbReference>
<keyword evidence="4" id="KW-1185">Reference proteome</keyword>
<protein>
    <submittedName>
        <fullName evidence="3">DUF418 domain-containing protein</fullName>
    </submittedName>
</protein>
<organism evidence="3 4">
    <name type="scientific">Nesterenkonia salmonea</name>
    <dbReference type="NCBI Taxonomy" id="1804987"/>
    <lineage>
        <taxon>Bacteria</taxon>
        <taxon>Bacillati</taxon>
        <taxon>Actinomycetota</taxon>
        <taxon>Actinomycetes</taxon>
        <taxon>Micrococcales</taxon>
        <taxon>Micrococcaceae</taxon>
        <taxon>Nesterenkonia</taxon>
    </lineage>
</organism>
<evidence type="ECO:0000256" key="1">
    <source>
        <dbReference type="SAM" id="Phobius"/>
    </source>
</evidence>